<dbReference type="HOGENOM" id="CLU_1548548_0_0_1"/>
<dbReference type="KEGG" id="sla:SERLADRAFT_459127"/>
<name>F8NLE3_SERL9</name>
<dbReference type="GO" id="GO:0005739">
    <property type="term" value="C:mitochondrion"/>
    <property type="evidence" value="ECO:0007669"/>
    <property type="project" value="TreeGrafter"/>
</dbReference>
<dbReference type="Proteomes" id="UP000008064">
    <property type="component" value="Unassembled WGS sequence"/>
</dbReference>
<dbReference type="GO" id="GO:0006637">
    <property type="term" value="P:acyl-CoA metabolic process"/>
    <property type="evidence" value="ECO:0007669"/>
    <property type="project" value="TreeGrafter"/>
</dbReference>
<dbReference type="EMBL" id="GL945430">
    <property type="protein sequence ID" value="EGO28560.1"/>
    <property type="molecule type" value="Genomic_DNA"/>
</dbReference>
<protein>
    <submittedName>
        <fullName evidence="4">Uncharacterized protein</fullName>
    </submittedName>
</protein>
<evidence type="ECO:0000256" key="1">
    <source>
        <dbReference type="ARBA" id="ARBA00010458"/>
    </source>
</evidence>
<comment type="similarity">
    <text evidence="1">Belongs to the acyl coenzyme A hydrolase family.</text>
</comment>
<proteinExistence type="inferred from homology"/>
<dbReference type="PANTHER" id="PTHR12655">
    <property type="entry name" value="ACYL-COA THIOESTERASE"/>
    <property type="match status" value="1"/>
</dbReference>
<dbReference type="GeneID" id="18817836"/>
<evidence type="ECO:0000256" key="3">
    <source>
        <dbReference type="SAM" id="MobiDB-lite"/>
    </source>
</evidence>
<evidence type="ECO:0000313" key="4">
    <source>
        <dbReference type="EMBL" id="EGO28560.1"/>
    </source>
</evidence>
<dbReference type="PANTHER" id="PTHR12655:SF0">
    <property type="entry name" value="ACYL-COENZYME A THIOESTERASE 9, MITOCHONDRIAL"/>
    <property type="match status" value="1"/>
</dbReference>
<keyword evidence="2" id="KW-0378">Hydrolase</keyword>
<sequence>MATKSVGIAFNTLRLATRHASKSKFESGYFRSHFPRRNITTSAMAERSLPTEAKAVEETQDVNTMDKLLRVVREMANPAYHNIMPLRKPMLWSEALLNATSSPETSEGPTPAIPASSDSLPPRKMHDSYTQFTLPFASSPELLEQYTNASGGLRTGMLMEHLDSLAGSISYCT</sequence>
<accession>F8NLE3</accession>
<reference evidence="4" key="1">
    <citation type="submission" date="2011-04" db="EMBL/GenBank/DDBJ databases">
        <title>Evolution of plant cell wall degrading machinery underlies the functional diversity of forest fungi.</title>
        <authorList>
            <consortium name="US DOE Joint Genome Institute (JGI-PGF)"/>
            <person name="Eastwood D.C."/>
            <person name="Floudas D."/>
            <person name="Binder M."/>
            <person name="Majcherczyk A."/>
            <person name="Schneider P."/>
            <person name="Aerts A."/>
            <person name="Asiegbu F.O."/>
            <person name="Baker S.E."/>
            <person name="Barry K."/>
            <person name="Bendiksby M."/>
            <person name="Blumentritt M."/>
            <person name="Coutinho P.M."/>
            <person name="Cullen D."/>
            <person name="Cullen D."/>
            <person name="Gathman A."/>
            <person name="Goodell B."/>
            <person name="Henrissat B."/>
            <person name="Ihrmark K."/>
            <person name="Kauserud H."/>
            <person name="Kohler A."/>
            <person name="LaButti K."/>
            <person name="Lapidus A."/>
            <person name="Lavin J.L."/>
            <person name="Lee Y.-H."/>
            <person name="Lindquist E."/>
            <person name="Lilly W."/>
            <person name="Lucas S."/>
            <person name="Morin E."/>
            <person name="Murat C."/>
            <person name="Oguiza J.A."/>
            <person name="Park J."/>
            <person name="Pisabarro A.G."/>
            <person name="Riley R."/>
            <person name="Rosling A."/>
            <person name="Salamov A."/>
            <person name="Schmidt O."/>
            <person name="Schmutz J."/>
            <person name="Skrede I."/>
            <person name="Stenlid J."/>
            <person name="Wiebenga A."/>
            <person name="Xie X."/>
            <person name="Kues U."/>
            <person name="Hibbett D.S."/>
            <person name="Hoffmeister D."/>
            <person name="Hogberg N."/>
            <person name="Martin F."/>
            <person name="Grigoriev I.V."/>
            <person name="Watkinson S.C."/>
        </authorList>
    </citation>
    <scope>NUCLEOTIDE SEQUENCE</scope>
    <source>
        <strain evidence="4">S7.9</strain>
    </source>
</reference>
<evidence type="ECO:0000256" key="2">
    <source>
        <dbReference type="ARBA" id="ARBA00022801"/>
    </source>
</evidence>
<feature type="region of interest" description="Disordered" evidence="3">
    <location>
        <begin position="100"/>
        <end position="124"/>
    </location>
</feature>
<gene>
    <name evidence="4" type="ORF">SERLADRAFT_459127</name>
</gene>
<dbReference type="GO" id="GO:0047617">
    <property type="term" value="F:fatty acyl-CoA hydrolase activity"/>
    <property type="evidence" value="ECO:0007669"/>
    <property type="project" value="TreeGrafter"/>
</dbReference>
<dbReference type="AlphaFoldDB" id="F8NLE3"/>
<dbReference type="RefSeq" id="XP_007314759.1">
    <property type="nucleotide sequence ID" value="XM_007314697.1"/>
</dbReference>
<organism>
    <name type="scientific">Serpula lacrymans var. lacrymans (strain S7.9)</name>
    <name type="common">Dry rot fungus</name>
    <dbReference type="NCBI Taxonomy" id="578457"/>
    <lineage>
        <taxon>Eukaryota</taxon>
        <taxon>Fungi</taxon>
        <taxon>Dikarya</taxon>
        <taxon>Basidiomycota</taxon>
        <taxon>Agaricomycotina</taxon>
        <taxon>Agaricomycetes</taxon>
        <taxon>Agaricomycetidae</taxon>
        <taxon>Boletales</taxon>
        <taxon>Coniophorineae</taxon>
        <taxon>Serpulaceae</taxon>
        <taxon>Serpula</taxon>
    </lineage>
</organism>
<dbReference type="OrthoDB" id="331699at2759"/>